<feature type="compositionally biased region" description="Basic and acidic residues" evidence="1">
    <location>
        <begin position="239"/>
        <end position="250"/>
    </location>
</feature>
<dbReference type="OrthoDB" id="2017974at2759"/>
<dbReference type="GO" id="GO:0000184">
    <property type="term" value="P:nuclear-transcribed mRNA catabolic process, nonsense-mediated decay"/>
    <property type="evidence" value="ECO:0007669"/>
    <property type="project" value="TreeGrafter"/>
</dbReference>
<comment type="caution">
    <text evidence="2">The sequence shown here is derived from an EMBL/GenBank/DDBJ whole genome shotgun (WGS) entry which is preliminary data.</text>
</comment>
<keyword evidence="3" id="KW-1185">Reference proteome</keyword>
<evidence type="ECO:0000256" key="1">
    <source>
        <dbReference type="SAM" id="MobiDB-lite"/>
    </source>
</evidence>
<evidence type="ECO:0000313" key="3">
    <source>
        <dbReference type="Proteomes" id="UP000567179"/>
    </source>
</evidence>
<name>A0A8H5EVL7_9AGAR</name>
<accession>A0A8H5EVL7</accession>
<gene>
    <name evidence="2" type="ORF">D9619_013122</name>
</gene>
<dbReference type="GO" id="GO:0005697">
    <property type="term" value="C:telomerase holoenzyme complex"/>
    <property type="evidence" value="ECO:0007669"/>
    <property type="project" value="TreeGrafter"/>
</dbReference>
<feature type="compositionally biased region" description="Basic and acidic residues" evidence="1">
    <location>
        <begin position="1"/>
        <end position="18"/>
    </location>
</feature>
<dbReference type="EMBL" id="JAACJJ010000046">
    <property type="protein sequence ID" value="KAF5313946.1"/>
    <property type="molecule type" value="Genomic_DNA"/>
</dbReference>
<dbReference type="Proteomes" id="UP000567179">
    <property type="component" value="Unassembled WGS sequence"/>
</dbReference>
<dbReference type="PANTHER" id="PTHR15696">
    <property type="entry name" value="SMG-7 SUPPRESSOR WITH MORPHOLOGICAL EFFECT ON GENITALIA PROTEIN 7"/>
    <property type="match status" value="1"/>
</dbReference>
<feature type="compositionally biased region" description="Polar residues" evidence="1">
    <location>
        <begin position="19"/>
        <end position="34"/>
    </location>
</feature>
<dbReference type="GO" id="GO:0042162">
    <property type="term" value="F:telomeric DNA binding"/>
    <property type="evidence" value="ECO:0007669"/>
    <property type="project" value="TreeGrafter"/>
</dbReference>
<feature type="region of interest" description="Disordered" evidence="1">
    <location>
        <begin position="220"/>
        <end position="250"/>
    </location>
</feature>
<feature type="compositionally biased region" description="Basic and acidic residues" evidence="1">
    <location>
        <begin position="45"/>
        <end position="54"/>
    </location>
</feature>
<evidence type="ECO:0000313" key="2">
    <source>
        <dbReference type="EMBL" id="KAF5313946.1"/>
    </source>
</evidence>
<dbReference type="Gene3D" id="1.25.40.10">
    <property type="entry name" value="Tetratricopeptide repeat domain"/>
    <property type="match status" value="1"/>
</dbReference>
<dbReference type="InterPro" id="IPR045153">
    <property type="entry name" value="Est1/Ebs1-like"/>
</dbReference>
<dbReference type="SUPFAM" id="SSF48452">
    <property type="entry name" value="TPR-like"/>
    <property type="match status" value="1"/>
</dbReference>
<organism evidence="2 3">
    <name type="scientific">Psilocybe cf. subviscida</name>
    <dbReference type="NCBI Taxonomy" id="2480587"/>
    <lineage>
        <taxon>Eukaryota</taxon>
        <taxon>Fungi</taxon>
        <taxon>Dikarya</taxon>
        <taxon>Basidiomycota</taxon>
        <taxon>Agaricomycotina</taxon>
        <taxon>Agaricomycetes</taxon>
        <taxon>Agaricomycetidae</taxon>
        <taxon>Agaricales</taxon>
        <taxon>Agaricineae</taxon>
        <taxon>Strophariaceae</taxon>
        <taxon>Psilocybe</taxon>
    </lineage>
</organism>
<dbReference type="InterPro" id="IPR011990">
    <property type="entry name" value="TPR-like_helical_dom_sf"/>
</dbReference>
<dbReference type="GO" id="GO:0070034">
    <property type="term" value="F:telomerase RNA binding"/>
    <property type="evidence" value="ECO:0007669"/>
    <property type="project" value="TreeGrafter"/>
</dbReference>
<proteinExistence type="predicted"/>
<feature type="region of interest" description="Disordered" evidence="1">
    <location>
        <begin position="1"/>
        <end position="54"/>
    </location>
</feature>
<dbReference type="AlphaFoldDB" id="A0A8H5EVL7"/>
<feature type="region of interest" description="Disordered" evidence="1">
    <location>
        <begin position="357"/>
        <end position="378"/>
    </location>
</feature>
<dbReference type="PANTHER" id="PTHR15696:SF0">
    <property type="entry name" value="TELOMERASE-BINDING PROTEIN EST1A"/>
    <property type="match status" value="1"/>
</dbReference>
<sequence length="482" mass="53059">MVGQTHPRERAEREKTDRMPSTSNQTQVLQQSPRQHAPQPTLLDHPSHQGADHEDFSRRLKISSSPTMPRNFSTQTQIPSLCGVLQSPISCQTALAAHVKAAPPQPMHRKERPSAARQLLDHRKDHPVRFSIMTCTPNGHPMPTPKASGDYVSASFLSSYANSISSAFTLSSTTNGSSTSSALFEGRPKTEDSGNNIYSVQLKKLYRTITNLKTKIKQEDSVEDADDAMNSRTLPKSIKGKELKTDDHERKVEEADQRPQGTNILSRLVEVIHNLLQLSLAPAAPTSLSNIPTKYNIIDFIYYAYSFYTGLLEEQTLVSFKSGWLEALGDLARYCMAVAAMVNSGLTGQSGLTSKALSDLPNSTPTIGNPNSNGSNKSVSNFPAPACINNSPSPSLGIAAARLLEVEPEKERWWNIARDWYPAGLSEQPGTGKLHHHLGLLSREVESKELRGVYHFVKSMTTLHPFPTSRESVLPTGRMQPK</sequence>
<protein>
    <submittedName>
        <fullName evidence="2">Uncharacterized protein</fullName>
    </submittedName>
</protein>
<reference evidence="2 3" key="1">
    <citation type="journal article" date="2020" name="ISME J.">
        <title>Uncovering the hidden diversity of litter-decomposition mechanisms in mushroom-forming fungi.</title>
        <authorList>
            <person name="Floudas D."/>
            <person name="Bentzer J."/>
            <person name="Ahren D."/>
            <person name="Johansson T."/>
            <person name="Persson P."/>
            <person name="Tunlid A."/>
        </authorList>
    </citation>
    <scope>NUCLEOTIDE SEQUENCE [LARGE SCALE GENOMIC DNA]</scope>
    <source>
        <strain evidence="2 3">CBS 101986</strain>
    </source>
</reference>